<dbReference type="EMBL" id="BMGL01000007">
    <property type="protein sequence ID" value="GGE13665.1"/>
    <property type="molecule type" value="Genomic_DNA"/>
</dbReference>
<evidence type="ECO:0000313" key="1">
    <source>
        <dbReference type="EMBL" id="GGE13665.1"/>
    </source>
</evidence>
<dbReference type="InterPro" id="IPR015943">
    <property type="entry name" value="WD40/YVTN_repeat-like_dom_sf"/>
</dbReference>
<protein>
    <submittedName>
        <fullName evidence="1">Uncharacterized protein</fullName>
    </submittedName>
</protein>
<reference evidence="1 2" key="1">
    <citation type="journal article" date="2014" name="Int. J. Syst. Evol. Microbiol.">
        <title>Complete genome sequence of Corynebacterium casei LMG S-19264T (=DSM 44701T), isolated from a smear-ripened cheese.</title>
        <authorList>
            <consortium name="US DOE Joint Genome Institute (JGI-PGF)"/>
            <person name="Walter F."/>
            <person name="Albersmeier A."/>
            <person name="Kalinowski J."/>
            <person name="Ruckert C."/>
        </authorList>
    </citation>
    <scope>NUCLEOTIDE SEQUENCE [LARGE SCALE GENOMIC DNA]</scope>
    <source>
        <strain evidence="1 2">CGMCC 1.12925</strain>
    </source>
</reference>
<organism evidence="1 2">
    <name type="scientific">Psychroflexus salis</name>
    <dbReference type="NCBI Taxonomy" id="1526574"/>
    <lineage>
        <taxon>Bacteria</taxon>
        <taxon>Pseudomonadati</taxon>
        <taxon>Bacteroidota</taxon>
        <taxon>Flavobacteriia</taxon>
        <taxon>Flavobacteriales</taxon>
        <taxon>Flavobacteriaceae</taxon>
        <taxon>Psychroflexus</taxon>
    </lineage>
</organism>
<keyword evidence="2" id="KW-1185">Reference proteome</keyword>
<proteinExistence type="predicted"/>
<dbReference type="AlphaFoldDB" id="A0A917E7W1"/>
<dbReference type="Gene3D" id="2.130.10.10">
    <property type="entry name" value="YVTN repeat-like/Quinoprotein amine dehydrogenase"/>
    <property type="match status" value="1"/>
</dbReference>
<comment type="caution">
    <text evidence="1">The sequence shown here is derived from an EMBL/GenBank/DDBJ whole genome shotgun (WGS) entry which is preliminary data.</text>
</comment>
<gene>
    <name evidence="1" type="ORF">GCM10010831_13790</name>
</gene>
<sequence length="784" mass="89559">MVFQSENLANAADFFTENSFFKANSDLAFFKEIEEEIEFFKGFKTASSGVICFSAIGKKNIATSFIASSEDVDFNELSSTVSNRKSFTYEGKEVNEFKWKEKSLYAVWFDQNIMVSNSKLIIENKIRDIANAIPADEAFKSALKTTDSSTPSIYIQTEDFKNLYNKAFAEHTYLLFSNITDWVGFDLKLDTDEIKLSGVGVSQENADKKLDLLKNQERLKHQIATVVSLNAIGFESYAIPDFEMYLEQRKKLGYSYNNTNANFFEAINEVGKIHYTQEDLVVLKSSNAAEAFASLQPIIQSQKNFRDFEIYTVLNAEMLQIYAPLIVLKQANFVTQIGDFFVFAKHVEALENCIINYLNQANLALQVNYKKLENKLSNSSNVLMFALSENWLAHMQTKSHASFKDKVSNLDLKNYHGVGLQINVDEKFTYVNAVMLSTPQNKNSSLVKQANRFKLIENSLIHPEFFTNWRTQQRDVFLQDEQLQLQLLDAEGKLIWNKSLSEVVLSPATEFDIFQNTRLQLAFATEHKIHVIDKNGKDVSPFPIQLKEKITQPLQIFDYDNNGKHRFMICQGNRLKAYNKEGKLVKGFDFKTDNSDISRPPKHIRIGKKDYVLVQESSGKLHVLDRTGKERVSYETDAEFSGNPWFLYDGQFTSTTKDGNVVQITEAGDVQITEKDLLSNHFINASGRLLVTLSENILQINDVEIELDYGLYTSPQLIQNQDKTWVTLTDTQAKKLYVFDEFGNLLNGFPVYANSKASYYSLETNKVKLMVEGEENAILLYEIN</sequence>
<evidence type="ECO:0000313" key="2">
    <source>
        <dbReference type="Proteomes" id="UP000599688"/>
    </source>
</evidence>
<accession>A0A917E7W1</accession>
<name>A0A917E7W1_9FLAO</name>
<dbReference type="Proteomes" id="UP000599688">
    <property type="component" value="Unassembled WGS sequence"/>
</dbReference>
<dbReference type="SUPFAM" id="SSF63829">
    <property type="entry name" value="Calcium-dependent phosphotriesterase"/>
    <property type="match status" value="1"/>
</dbReference>